<comment type="subcellular location">
    <subcellularLocation>
        <location evidence="2">Membrane</location>
        <topology evidence="2">Single-pass membrane protein</topology>
    </subcellularLocation>
</comment>
<dbReference type="InterPro" id="IPR002401">
    <property type="entry name" value="Cyt_P450_E_grp-I"/>
</dbReference>
<evidence type="ECO:0000313" key="16">
    <source>
        <dbReference type="Proteomes" id="UP000703269"/>
    </source>
</evidence>
<evidence type="ECO:0000256" key="8">
    <source>
        <dbReference type="ARBA" id="ARBA00022989"/>
    </source>
</evidence>
<evidence type="ECO:0000256" key="1">
    <source>
        <dbReference type="ARBA" id="ARBA00001971"/>
    </source>
</evidence>
<evidence type="ECO:0000256" key="3">
    <source>
        <dbReference type="ARBA" id="ARBA00005179"/>
    </source>
</evidence>
<dbReference type="SUPFAM" id="SSF48264">
    <property type="entry name" value="Cytochrome P450"/>
    <property type="match status" value="1"/>
</dbReference>
<accession>A0A9P3FXP7</accession>
<keyword evidence="7 13" id="KW-0479">Metal-binding</keyword>
<reference evidence="15 16" key="1">
    <citation type="submission" date="2021-08" db="EMBL/GenBank/DDBJ databases">
        <title>Draft Genome Sequence of Phanerochaete sordida strain YK-624.</title>
        <authorList>
            <person name="Mori T."/>
            <person name="Dohra H."/>
            <person name="Suzuki T."/>
            <person name="Kawagishi H."/>
            <person name="Hirai H."/>
        </authorList>
    </citation>
    <scope>NUCLEOTIDE SEQUENCE [LARGE SCALE GENOMIC DNA]</scope>
    <source>
        <strain evidence="15 16">YK-624</strain>
    </source>
</reference>
<dbReference type="AlphaFoldDB" id="A0A9P3FXP7"/>
<dbReference type="InterPro" id="IPR017972">
    <property type="entry name" value="Cyt_P450_CS"/>
</dbReference>
<dbReference type="InterPro" id="IPR036396">
    <property type="entry name" value="Cyt_P450_sf"/>
</dbReference>
<comment type="caution">
    <text evidence="15">The sequence shown here is derived from an EMBL/GenBank/DDBJ whole genome shotgun (WGS) entry which is preliminary data.</text>
</comment>
<evidence type="ECO:0000256" key="2">
    <source>
        <dbReference type="ARBA" id="ARBA00004167"/>
    </source>
</evidence>
<evidence type="ECO:0000256" key="6">
    <source>
        <dbReference type="ARBA" id="ARBA00022692"/>
    </source>
</evidence>
<gene>
    <name evidence="15" type="ORF">PsYK624_005640</name>
</gene>
<dbReference type="PRINTS" id="PR00385">
    <property type="entry name" value="P450"/>
</dbReference>
<dbReference type="GO" id="GO:0004497">
    <property type="term" value="F:monooxygenase activity"/>
    <property type="evidence" value="ECO:0007669"/>
    <property type="project" value="UniProtKB-KW"/>
</dbReference>
<evidence type="ECO:0000256" key="4">
    <source>
        <dbReference type="ARBA" id="ARBA00010617"/>
    </source>
</evidence>
<dbReference type="PROSITE" id="PS00086">
    <property type="entry name" value="CYTOCHROME_P450"/>
    <property type="match status" value="1"/>
</dbReference>
<keyword evidence="11 14" id="KW-0503">Monooxygenase</keyword>
<evidence type="ECO:0000256" key="12">
    <source>
        <dbReference type="ARBA" id="ARBA00023136"/>
    </source>
</evidence>
<evidence type="ECO:0000256" key="5">
    <source>
        <dbReference type="ARBA" id="ARBA00022617"/>
    </source>
</evidence>
<dbReference type="GO" id="GO:0016020">
    <property type="term" value="C:membrane"/>
    <property type="evidence" value="ECO:0007669"/>
    <property type="project" value="UniProtKB-SubCell"/>
</dbReference>
<keyword evidence="12" id="KW-0472">Membrane</keyword>
<dbReference type="Pfam" id="PF00067">
    <property type="entry name" value="p450"/>
    <property type="match status" value="1"/>
</dbReference>
<comment type="cofactor">
    <cofactor evidence="1 13">
        <name>heme</name>
        <dbReference type="ChEBI" id="CHEBI:30413"/>
    </cofactor>
</comment>
<evidence type="ECO:0000313" key="15">
    <source>
        <dbReference type="EMBL" id="GJE84488.1"/>
    </source>
</evidence>
<proteinExistence type="inferred from homology"/>
<dbReference type="CDD" id="cd11065">
    <property type="entry name" value="CYP64-like"/>
    <property type="match status" value="1"/>
</dbReference>
<keyword evidence="16" id="KW-1185">Reference proteome</keyword>
<dbReference type="GO" id="GO:0020037">
    <property type="term" value="F:heme binding"/>
    <property type="evidence" value="ECO:0007669"/>
    <property type="project" value="InterPro"/>
</dbReference>
<comment type="similarity">
    <text evidence="4 14">Belongs to the cytochrome P450 family.</text>
</comment>
<feature type="binding site" description="axial binding residue" evidence="13">
    <location>
        <position position="438"/>
    </location>
    <ligand>
        <name>heme</name>
        <dbReference type="ChEBI" id="CHEBI:30413"/>
    </ligand>
    <ligandPart>
        <name>Fe</name>
        <dbReference type="ChEBI" id="CHEBI:18248"/>
    </ligandPart>
</feature>
<dbReference type="GO" id="GO:0005506">
    <property type="term" value="F:iron ion binding"/>
    <property type="evidence" value="ECO:0007669"/>
    <property type="project" value="InterPro"/>
</dbReference>
<keyword evidence="10 13" id="KW-0408">Iron</keyword>
<dbReference type="Gene3D" id="1.10.630.10">
    <property type="entry name" value="Cytochrome P450"/>
    <property type="match status" value="1"/>
</dbReference>
<keyword evidence="6" id="KW-0812">Transmembrane</keyword>
<evidence type="ECO:0000256" key="13">
    <source>
        <dbReference type="PIRSR" id="PIRSR602401-1"/>
    </source>
</evidence>
<evidence type="ECO:0000256" key="9">
    <source>
        <dbReference type="ARBA" id="ARBA00023002"/>
    </source>
</evidence>
<keyword evidence="8" id="KW-1133">Transmembrane helix</keyword>
<evidence type="ECO:0000256" key="14">
    <source>
        <dbReference type="RuleBase" id="RU000461"/>
    </source>
</evidence>
<dbReference type="EMBL" id="BPQB01000001">
    <property type="protein sequence ID" value="GJE84488.1"/>
    <property type="molecule type" value="Genomic_DNA"/>
</dbReference>
<keyword evidence="9 14" id="KW-0560">Oxidoreductase</keyword>
<evidence type="ECO:0000256" key="10">
    <source>
        <dbReference type="ARBA" id="ARBA00023004"/>
    </source>
</evidence>
<name>A0A9P3FXP7_9APHY</name>
<dbReference type="PRINTS" id="PR00463">
    <property type="entry name" value="EP450I"/>
</dbReference>
<evidence type="ECO:0000256" key="11">
    <source>
        <dbReference type="ARBA" id="ARBA00023033"/>
    </source>
</evidence>
<dbReference type="InterPro" id="IPR050364">
    <property type="entry name" value="Cytochrome_P450_fung"/>
</dbReference>
<protein>
    <submittedName>
        <fullName evidence="15">Cytochrome P450</fullName>
    </submittedName>
</protein>
<dbReference type="PANTHER" id="PTHR46300">
    <property type="entry name" value="P450, PUTATIVE (EUROFUNG)-RELATED-RELATED"/>
    <property type="match status" value="1"/>
</dbReference>
<sequence>MASAYLVLDVVAVLLALWAIRRVLVNRSTLRHFPPGPRGLPIIGNLFDVPTSQEWQTYSTWADRWGDLLSMNVLGQRIVIISSVKVAFDLFEKRSLIYSDRPHLVVAGETLGHMNTIPMAPYGERMRKIRRMFTKAVGTKALLEDFMPLMSETIHDYLMNLIQKPQDFKDHIRLMTSTNILLISHGHRVKDSNDRFLQLSDTVTDEFSEAVTPGAFLVDQFPLLRHIPSWVPGAGWQKTAEKYRQHVADAVAEPFAFVKAQMATGAAVPSFVSRNLDPAAAAAPDAAHEHDVKYAAMALYTAGSDTTASALTSFFLAMTLFPEAQRAAQAELDAVVGPDRLPTFADRERLPYINALCAEVLRWMPVGPLGLPHRLTEDDTYEGYVLPKGTVFFVNNWKLLHDPATYRAPMAFRPERFLGAAPELDPSRIAFGYGRRICPGILVAEATIFITVAATLAAFTIAPVVEHGKPVLPPVQQTSGIISHPAPFRCDVKPRSAKAEALVLAAVENR</sequence>
<organism evidence="15 16">
    <name type="scientific">Phanerochaete sordida</name>
    <dbReference type="NCBI Taxonomy" id="48140"/>
    <lineage>
        <taxon>Eukaryota</taxon>
        <taxon>Fungi</taxon>
        <taxon>Dikarya</taxon>
        <taxon>Basidiomycota</taxon>
        <taxon>Agaricomycotina</taxon>
        <taxon>Agaricomycetes</taxon>
        <taxon>Polyporales</taxon>
        <taxon>Phanerochaetaceae</taxon>
        <taxon>Phanerochaete</taxon>
    </lineage>
</organism>
<dbReference type="InterPro" id="IPR001128">
    <property type="entry name" value="Cyt_P450"/>
</dbReference>
<comment type="pathway">
    <text evidence="3">Secondary metabolite biosynthesis.</text>
</comment>
<keyword evidence="5 13" id="KW-0349">Heme</keyword>
<evidence type="ECO:0000256" key="7">
    <source>
        <dbReference type="ARBA" id="ARBA00022723"/>
    </source>
</evidence>
<dbReference type="Proteomes" id="UP000703269">
    <property type="component" value="Unassembled WGS sequence"/>
</dbReference>
<dbReference type="PANTHER" id="PTHR46300:SF7">
    <property type="entry name" value="P450, PUTATIVE (EUROFUNG)-RELATED"/>
    <property type="match status" value="1"/>
</dbReference>
<dbReference type="OrthoDB" id="2789670at2759"/>
<dbReference type="GO" id="GO:0016705">
    <property type="term" value="F:oxidoreductase activity, acting on paired donors, with incorporation or reduction of molecular oxygen"/>
    <property type="evidence" value="ECO:0007669"/>
    <property type="project" value="InterPro"/>
</dbReference>